<dbReference type="PANTHER" id="PTHR43581:SF4">
    <property type="entry name" value="ATP_GTP PHOSPHATASE"/>
    <property type="match status" value="1"/>
</dbReference>
<evidence type="ECO:0000313" key="3">
    <source>
        <dbReference type="Proteomes" id="UP001165296"/>
    </source>
</evidence>
<dbReference type="Proteomes" id="UP001165296">
    <property type="component" value="Unassembled WGS sequence"/>
</dbReference>
<comment type="caution">
    <text evidence="2">The sequence shown here is derived from an EMBL/GenBank/DDBJ whole genome shotgun (WGS) entry which is preliminary data.</text>
</comment>
<keyword evidence="3" id="KW-1185">Reference proteome</keyword>
<feature type="domain" description="ATPase AAA-type core" evidence="1">
    <location>
        <begin position="363"/>
        <end position="446"/>
    </location>
</feature>
<dbReference type="InterPro" id="IPR003959">
    <property type="entry name" value="ATPase_AAA_core"/>
</dbReference>
<proteinExistence type="predicted"/>
<dbReference type="PANTHER" id="PTHR43581">
    <property type="entry name" value="ATP/GTP PHOSPHATASE"/>
    <property type="match status" value="1"/>
</dbReference>
<dbReference type="InterPro" id="IPR027417">
    <property type="entry name" value="P-loop_NTPase"/>
</dbReference>
<accession>A0ABS8AZB9</accession>
<gene>
    <name evidence="2" type="ORF">LGH74_24210</name>
</gene>
<name>A0ABS8AZB9_9BACT</name>
<dbReference type="SUPFAM" id="SSF52540">
    <property type="entry name" value="P-loop containing nucleoside triphosphate hydrolases"/>
    <property type="match status" value="1"/>
</dbReference>
<dbReference type="Gene3D" id="3.40.50.300">
    <property type="entry name" value="P-loop containing nucleotide triphosphate hydrolases"/>
    <property type="match status" value="1"/>
</dbReference>
<dbReference type="EMBL" id="JAJADR010000015">
    <property type="protein sequence ID" value="MCB2411113.1"/>
    <property type="molecule type" value="Genomic_DNA"/>
</dbReference>
<dbReference type="InterPro" id="IPR051396">
    <property type="entry name" value="Bact_Antivir_Def_Nuclease"/>
</dbReference>
<dbReference type="Pfam" id="PF13304">
    <property type="entry name" value="AAA_21"/>
    <property type="match status" value="1"/>
</dbReference>
<reference evidence="2" key="1">
    <citation type="submission" date="2021-10" db="EMBL/GenBank/DDBJ databases">
        <authorList>
            <person name="Dean J.D."/>
            <person name="Kim M.K."/>
            <person name="Newey C.N."/>
            <person name="Stoker T.S."/>
            <person name="Thompson D.W."/>
            <person name="Grose J.H."/>
        </authorList>
    </citation>
    <scope>NUCLEOTIDE SEQUENCE</scope>
    <source>
        <strain evidence="2">BT178</strain>
    </source>
</reference>
<evidence type="ECO:0000313" key="2">
    <source>
        <dbReference type="EMBL" id="MCB2411113.1"/>
    </source>
</evidence>
<sequence length="722" mass="81165">MAYYLSFELSDDDANRSDFADYTLGTSELLPNHFGELAPINIFLGENNSGKSRFMREIMKCNPTRTFDYSIAERLEGHVENALESLHSSCLDNFYKIELVAYQHISKNPELMGLLFPVDGSVTLNTKLEIDPIGEVSAMVAIVETLHEALEQPASFLTIVAQETVGQLNDRLQGCVSKLEQVFELYQAQTNGLFNGMHCETVSDRTVYHSNEVNIAFLHGAPAKHRGTLGYGGDESTHAPVVLDVILNFGETLLATLREVLQQSSKTQKRTYIPTLRTARTLTSPDGSRSQVDIMQSTITADYELDKSGVVIHTGLSLYSAINQSRNTDMIEREEFEKFQEFLSETFFNGARVVIVPNHRKTTILVAVDREERALPFLGDGIQAIILLLYPLFIASESAWFFIEEPEIHLHPGFQRLFISTIATHPVLLAKKLTIFLTTHSNHLLDFAQEEAKKINLFTFRKSLDGNGNGKYHVQLTAPTDMECLNALGVQNSSVFLANCTIWVEGITDRIYLKAYLDAYLRHLNQTYSLLEGLHYSFLEYAGANVSHYSFGAKSHHVSITPEALRDIQGLSISNRILLIADQDAGKETKHERLTSQQHAGFEYVVLEVREIENLLSPLVITRTLKKLYPELDFDPNKLQSEQFRGIYLGHYLRKKYPDIPETFAPAKPKGSGTISSAKKRKFAEVAADEINTWSMLSPEAQALTKRVFKFILGHNPRLGSN</sequence>
<dbReference type="RefSeq" id="WP_226180661.1">
    <property type="nucleotide sequence ID" value="NZ_JAJADR010000015.1"/>
</dbReference>
<evidence type="ECO:0000259" key="1">
    <source>
        <dbReference type="Pfam" id="PF13304"/>
    </source>
</evidence>
<organism evidence="2 3">
    <name type="scientific">Hymenobacter lucidus</name>
    <dbReference type="NCBI Taxonomy" id="2880930"/>
    <lineage>
        <taxon>Bacteria</taxon>
        <taxon>Pseudomonadati</taxon>
        <taxon>Bacteroidota</taxon>
        <taxon>Cytophagia</taxon>
        <taxon>Cytophagales</taxon>
        <taxon>Hymenobacteraceae</taxon>
        <taxon>Hymenobacter</taxon>
    </lineage>
</organism>
<protein>
    <submittedName>
        <fullName evidence="2">AAA family ATPase</fullName>
    </submittedName>
</protein>